<name>A0A810N2R2_9ACTN</name>
<organism evidence="1 2">
    <name type="scientific">Polymorphospora rubra</name>
    <dbReference type="NCBI Taxonomy" id="338584"/>
    <lineage>
        <taxon>Bacteria</taxon>
        <taxon>Bacillati</taxon>
        <taxon>Actinomycetota</taxon>
        <taxon>Actinomycetes</taxon>
        <taxon>Micromonosporales</taxon>
        <taxon>Micromonosporaceae</taxon>
        <taxon>Polymorphospora</taxon>
    </lineage>
</organism>
<dbReference type="AlphaFoldDB" id="A0A810N2R2"/>
<evidence type="ECO:0000313" key="2">
    <source>
        <dbReference type="Proteomes" id="UP000680866"/>
    </source>
</evidence>
<dbReference type="KEGG" id="pry:Prubr_46970"/>
<dbReference type="RefSeq" id="WP_212816981.1">
    <property type="nucleotide sequence ID" value="NZ_AP023359.1"/>
</dbReference>
<accession>A0A810N2R2</accession>
<evidence type="ECO:0000313" key="1">
    <source>
        <dbReference type="EMBL" id="BCJ67676.1"/>
    </source>
</evidence>
<protein>
    <submittedName>
        <fullName evidence="1">Uncharacterized protein</fullName>
    </submittedName>
</protein>
<gene>
    <name evidence="1" type="ORF">Prubr_46970</name>
</gene>
<keyword evidence="2" id="KW-1185">Reference proteome</keyword>
<dbReference type="EMBL" id="AP023359">
    <property type="protein sequence ID" value="BCJ67676.1"/>
    <property type="molecule type" value="Genomic_DNA"/>
</dbReference>
<proteinExistence type="predicted"/>
<sequence>MSVRSGVDDGRGWQERRRLAVEAHGAALARARAVEEERAAALIAGFVTQARGRGLAATALTARSYAGRGRYRTGLRGWYLRPDLAVGEDGNLYLLAVPASLRARLTGVVVPPYPPRLVIGEGGRDGDSIPLEVLLRRRLDAGG</sequence>
<reference evidence="1" key="1">
    <citation type="submission" date="2020-08" db="EMBL/GenBank/DDBJ databases">
        <title>Whole genome shotgun sequence of Polymorphospora rubra NBRC 101157.</title>
        <authorList>
            <person name="Komaki H."/>
            <person name="Tamura T."/>
        </authorList>
    </citation>
    <scope>NUCLEOTIDE SEQUENCE</scope>
    <source>
        <strain evidence="1">NBRC 101157</strain>
    </source>
</reference>
<dbReference type="Proteomes" id="UP000680866">
    <property type="component" value="Chromosome"/>
</dbReference>